<evidence type="ECO:0000259" key="6">
    <source>
        <dbReference type="Pfam" id="PF07980"/>
    </source>
</evidence>
<evidence type="ECO:0000256" key="1">
    <source>
        <dbReference type="ARBA" id="ARBA00004442"/>
    </source>
</evidence>
<reference evidence="7" key="3">
    <citation type="submission" date="2022-01" db="EMBL/GenBank/DDBJ databases">
        <title>Novel bile acid biosynthetic pathways are enriched in the microbiome of centenarians.</title>
        <authorList>
            <person name="Sato Y."/>
            <person name="Atarashi K."/>
            <person name="Plichta R.D."/>
            <person name="Arai Y."/>
            <person name="Sasajima S."/>
            <person name="Kearney M.S."/>
            <person name="Suda W."/>
            <person name="Takeshita K."/>
            <person name="Sasaki T."/>
            <person name="Okamoto S."/>
            <person name="Skelly N.A."/>
            <person name="Okamura Y."/>
            <person name="Vlamakis H."/>
            <person name="Li Y."/>
            <person name="Tanoue T."/>
            <person name="Takei H."/>
            <person name="Nittono H."/>
            <person name="Narushima S."/>
            <person name="Irie J."/>
            <person name="Itoh H."/>
            <person name="Moriya K."/>
            <person name="Sugiura Y."/>
            <person name="Suematsu M."/>
            <person name="Moritoki N."/>
            <person name="Shibata S."/>
            <person name="Littman R.D."/>
            <person name="Fischbach A.M."/>
            <person name="Uwamino Y."/>
            <person name="Inoue T."/>
            <person name="Honda A."/>
            <person name="Hattori M."/>
            <person name="Murai T."/>
            <person name="Xavier J.R."/>
            <person name="Hirose N."/>
            <person name="Honda K."/>
        </authorList>
    </citation>
    <scope>NUCLEOTIDE SEQUENCE</scope>
    <source>
        <strain evidence="7">CE91-St12</strain>
    </source>
</reference>
<gene>
    <name evidence="8" type="ORF">B5G17_15970</name>
    <name evidence="7" type="ORF">CE91St12_07740</name>
</gene>
<evidence type="ECO:0000256" key="5">
    <source>
        <dbReference type="ARBA" id="ARBA00023237"/>
    </source>
</evidence>
<protein>
    <submittedName>
        <fullName evidence="7">Glycan metabolism protein RagB</fullName>
    </submittedName>
    <submittedName>
        <fullName evidence="8">RagB/SusD family nutrient uptake outer membrane protein</fullName>
    </submittedName>
</protein>
<feature type="domain" description="RagB/SusD" evidence="6">
    <location>
        <begin position="283"/>
        <end position="576"/>
    </location>
</feature>
<evidence type="ECO:0000313" key="8">
    <source>
        <dbReference type="EMBL" id="OUN52895.1"/>
    </source>
</evidence>
<sequence>MKKLNTIVCGLALAVCGTSCTSLLDQNPQGIISDADLNTVGRVEQMINAAYSFCGQNHFNKQFGMPYEEGSLRGGEAYKGASGTNDNAERHLWETFVYMQPTTTGDLDNLWWVHYVGVGRVHDALRRAQALTVEEWPLRDQRIAELRFLRAHVYMYMKLCFKLFPWIDENTPNDQYDKVSNDDLTDQQLWDKLIDDFRYAAATLPEKQDEVGRPTRFAAKAYLAKALLFSAYEQDEKHNVVNINREKLQEVESLCADVMAHSGKRLVNDYAENFLCEYENNSESIWAIQYSANNDGSPVGRNNSWLVYPINDEYGCCGAFQPSVHMMNCFKTVNGLPDFENFNKGKTLDNKEAFATIPMDPRLMHTACVPGMPWKYDPEYVMEKSWARTPEVYGYSMSQKLIVLPTCDCFRKTNPFMGSGLNWDVIRLDEVMLWRAEALIQLNRDLDTALELINQIRLRAAGSTGRLKFADGTPTGKFDVDVYKPGVNCPALTQDFAFKALQWERHLEFATEGKWFFDLVRWGIADSYMNDYFDVERTRRTYLKDAKFQKNRDEYFPIPQTQISYVKGLYEQNYGW</sequence>
<proteinExistence type="inferred from homology"/>
<comment type="caution">
    <text evidence="8">The sequence shown here is derived from an EMBL/GenBank/DDBJ whole genome shotgun (WGS) entry which is preliminary data.</text>
</comment>
<keyword evidence="3" id="KW-0732">Signal</keyword>
<comment type="subcellular location">
    <subcellularLocation>
        <location evidence="1">Cell outer membrane</location>
    </subcellularLocation>
</comment>
<evidence type="ECO:0000256" key="4">
    <source>
        <dbReference type="ARBA" id="ARBA00023136"/>
    </source>
</evidence>
<organism evidence="8 9">
    <name type="scientific">Bacteroides uniformis</name>
    <dbReference type="NCBI Taxonomy" id="820"/>
    <lineage>
        <taxon>Bacteria</taxon>
        <taxon>Pseudomonadati</taxon>
        <taxon>Bacteroidota</taxon>
        <taxon>Bacteroidia</taxon>
        <taxon>Bacteroidales</taxon>
        <taxon>Bacteroidaceae</taxon>
        <taxon>Bacteroides</taxon>
    </lineage>
</organism>
<dbReference type="Pfam" id="PF07980">
    <property type="entry name" value="SusD_RagB"/>
    <property type="match status" value="1"/>
</dbReference>
<evidence type="ECO:0000256" key="3">
    <source>
        <dbReference type="ARBA" id="ARBA00022729"/>
    </source>
</evidence>
<evidence type="ECO:0000313" key="7">
    <source>
        <dbReference type="EMBL" id="GKH12564.1"/>
    </source>
</evidence>
<reference evidence="8" key="2">
    <citation type="journal article" date="2018" name="BMC Genomics">
        <title>Whole genome sequencing and function prediction of 133 gut anaerobes isolated from chicken caecum in pure cultures.</title>
        <authorList>
            <person name="Medvecky M."/>
            <person name="Cejkova D."/>
            <person name="Polansky O."/>
            <person name="Karasova D."/>
            <person name="Kubasova T."/>
            <person name="Cizek A."/>
            <person name="Rychlik I."/>
        </authorList>
    </citation>
    <scope>NUCLEOTIDE SEQUENCE</scope>
    <source>
        <strain evidence="8">An67</strain>
    </source>
</reference>
<reference evidence="9" key="1">
    <citation type="submission" date="2017-04" db="EMBL/GenBank/DDBJ databases">
        <title>Function of individual gut microbiota members based on whole genome sequencing of pure cultures obtained from chicken caecum.</title>
        <authorList>
            <person name="Medvecky M."/>
            <person name="Cejkova D."/>
            <person name="Polansky O."/>
            <person name="Karasova D."/>
            <person name="Kubasova T."/>
            <person name="Cizek A."/>
            <person name="Rychlik I."/>
        </authorList>
    </citation>
    <scope>NUCLEOTIDE SEQUENCE [LARGE SCALE GENOMIC DNA]</scope>
    <source>
        <strain evidence="9">An67</strain>
    </source>
</reference>
<dbReference type="AlphaFoldDB" id="A0A1Y3UXC0"/>
<dbReference type="SUPFAM" id="SSF48452">
    <property type="entry name" value="TPR-like"/>
    <property type="match status" value="1"/>
</dbReference>
<dbReference type="Proteomes" id="UP000196329">
    <property type="component" value="Unassembled WGS sequence"/>
</dbReference>
<keyword evidence="4" id="KW-0472">Membrane</keyword>
<accession>A0A1Y3UXC0</accession>
<dbReference type="InterPro" id="IPR011990">
    <property type="entry name" value="TPR-like_helical_dom_sf"/>
</dbReference>
<evidence type="ECO:0000256" key="2">
    <source>
        <dbReference type="ARBA" id="ARBA00006275"/>
    </source>
</evidence>
<dbReference type="InterPro" id="IPR012944">
    <property type="entry name" value="SusD_RagB_dom"/>
</dbReference>
<comment type="similarity">
    <text evidence="2">Belongs to the SusD family.</text>
</comment>
<evidence type="ECO:0000313" key="9">
    <source>
        <dbReference type="Proteomes" id="UP000196329"/>
    </source>
</evidence>
<dbReference type="RefSeq" id="WP_044467359.1">
    <property type="nucleotide sequence ID" value="NZ_BQNL01000001.1"/>
</dbReference>
<keyword evidence="5" id="KW-0998">Cell outer membrane</keyword>
<dbReference type="GO" id="GO:0009279">
    <property type="term" value="C:cell outer membrane"/>
    <property type="evidence" value="ECO:0007669"/>
    <property type="project" value="UniProtKB-SubCell"/>
</dbReference>
<dbReference type="Gene3D" id="1.25.40.390">
    <property type="match status" value="1"/>
</dbReference>
<dbReference type="EMBL" id="BQNL01000001">
    <property type="protein sequence ID" value="GKH12564.1"/>
    <property type="molecule type" value="Genomic_DNA"/>
</dbReference>
<dbReference type="EMBL" id="NFHS01000009">
    <property type="protein sequence ID" value="OUN52895.1"/>
    <property type="molecule type" value="Genomic_DNA"/>
</dbReference>
<dbReference type="Proteomes" id="UP001055048">
    <property type="component" value="Unassembled WGS sequence"/>
</dbReference>
<name>A0A1Y3UXC0_BACUN</name>